<keyword evidence="3" id="KW-0808">Transferase</keyword>
<accession>A0A5J6T3Y3</accession>
<reference evidence="3 4" key="1">
    <citation type="submission" date="2019-08" db="EMBL/GenBank/DDBJ databases">
        <authorList>
            <person name="Zhang R."/>
        </authorList>
    </citation>
    <scope>NUCLEOTIDE SEQUENCE [LARGE SCALE GENOMIC DNA]</scope>
</reference>
<evidence type="ECO:0000313" key="4">
    <source>
        <dbReference type="Proteomes" id="UP000326305"/>
    </source>
</evidence>
<proteinExistence type="predicted"/>
<feature type="region of interest" description="Disordered" evidence="1">
    <location>
        <begin position="262"/>
        <end position="322"/>
    </location>
</feature>
<dbReference type="KEGG" id="vg:62680768"/>
<dbReference type="GeneID" id="62680768"/>
<dbReference type="Proteomes" id="UP000326305">
    <property type="component" value="Segment"/>
</dbReference>
<feature type="compositionally biased region" description="Basic and acidic residues" evidence="1">
    <location>
        <begin position="276"/>
        <end position="299"/>
    </location>
</feature>
<evidence type="ECO:0000256" key="2">
    <source>
        <dbReference type="SAM" id="Phobius"/>
    </source>
</evidence>
<sequence length="322" mass="35657">MANAFIHSPAFGLIIILVALAVAAIAIHISNKNLEAKRRAAATAPLSRPGLQRGGVKLQHGDNWQAVCPDCGAFNVFYRRSGLECRHCQSELAIVGGWQGGKDEPVGVFSRTTQNRTDRAMWIATNNPRMDGVPVWSRQVFQDIPENELRPVNPETDMDWRELRDYMPILCPSCKAAPLADCPDCLRTGFRTVPLAEWDQPDQQRLSNAAIRQLRDTYSMRCGGLDNAKETHAMLYHQAARGLGPLVMSGSRQRMDPSVLKAAAGDELPPAPVKPVEPKSRSRRDGERPAEDPVNERGFHVGGYQPHPDPEGRDPRLPPRKP</sequence>
<evidence type="ECO:0000256" key="1">
    <source>
        <dbReference type="SAM" id="MobiDB-lite"/>
    </source>
</evidence>
<keyword evidence="2" id="KW-1133">Transmembrane helix</keyword>
<keyword evidence="4" id="KW-1185">Reference proteome</keyword>
<keyword evidence="2" id="KW-0472">Membrane</keyword>
<name>A0A5J6T3Y3_9CAUD</name>
<feature type="transmembrane region" description="Helical" evidence="2">
    <location>
        <begin position="6"/>
        <end position="29"/>
    </location>
</feature>
<dbReference type="GO" id="GO:0008483">
    <property type="term" value="F:transaminase activity"/>
    <property type="evidence" value="ECO:0007669"/>
    <property type="project" value="UniProtKB-KW"/>
</dbReference>
<dbReference type="EMBL" id="MN317029">
    <property type="protein sequence ID" value="QFG04421.1"/>
    <property type="molecule type" value="Genomic_DNA"/>
</dbReference>
<evidence type="ECO:0000313" key="3">
    <source>
        <dbReference type="EMBL" id="QFG04421.1"/>
    </source>
</evidence>
<protein>
    <submittedName>
        <fullName evidence="3">Aminotransferase class III-fold pyridoxal phosphate-dependent enzyme</fullName>
    </submittedName>
</protein>
<organism evidence="3 4">
    <name type="scientific">Aeromonas phage vB_AhyS-A18P4</name>
    <dbReference type="NCBI Taxonomy" id="2608321"/>
    <lineage>
        <taxon>Viruses</taxon>
        <taxon>Duplodnaviria</taxon>
        <taxon>Heunggongvirae</taxon>
        <taxon>Uroviricota</taxon>
        <taxon>Caudoviricetes</taxon>
        <taxon>Casjensviridae</taxon>
        <taxon>Sharonstreetvirus</taxon>
        <taxon>Sharonstreetvirus A18P4</taxon>
    </lineage>
</organism>
<feature type="compositionally biased region" description="Basic and acidic residues" evidence="1">
    <location>
        <begin position="308"/>
        <end position="322"/>
    </location>
</feature>
<keyword evidence="2" id="KW-0812">Transmembrane</keyword>
<keyword evidence="3" id="KW-0032">Aminotransferase</keyword>
<dbReference type="RefSeq" id="YP_009998186.1">
    <property type="nucleotide sequence ID" value="NC_052984.1"/>
</dbReference>